<organism evidence="1 2">
    <name type="scientific">Streptomyces massasporeus</name>
    <dbReference type="NCBI Taxonomy" id="67324"/>
    <lineage>
        <taxon>Bacteria</taxon>
        <taxon>Bacillati</taxon>
        <taxon>Actinomycetota</taxon>
        <taxon>Actinomycetes</taxon>
        <taxon>Kitasatosporales</taxon>
        <taxon>Streptomycetaceae</taxon>
        <taxon>Streptomyces</taxon>
    </lineage>
</organism>
<gene>
    <name evidence="1" type="ORF">ACFYM3_16795</name>
</gene>
<dbReference type="EMBL" id="JBIAFP010000008">
    <property type="protein sequence ID" value="MFE9226261.1"/>
    <property type="molecule type" value="Genomic_DNA"/>
</dbReference>
<evidence type="ECO:0000313" key="1">
    <source>
        <dbReference type="EMBL" id="MFE9226261.1"/>
    </source>
</evidence>
<keyword evidence="2" id="KW-1185">Reference proteome</keyword>
<sequence>MEDEKQQDDVPAVRDALMSPRRLSRLLFGPEAEVQLPTPAPVAVRVEPA</sequence>
<comment type="caution">
    <text evidence="1">The sequence shown here is derived from an EMBL/GenBank/DDBJ whole genome shotgun (WGS) entry which is preliminary data.</text>
</comment>
<dbReference type="RefSeq" id="WP_358293030.1">
    <property type="nucleotide sequence ID" value="NZ_JBEYGJ010000078.1"/>
</dbReference>
<dbReference type="Proteomes" id="UP001601288">
    <property type="component" value="Unassembled WGS sequence"/>
</dbReference>
<reference evidence="1 2" key="1">
    <citation type="submission" date="2024-10" db="EMBL/GenBank/DDBJ databases">
        <title>The Natural Products Discovery Center: Release of the First 8490 Sequenced Strains for Exploring Actinobacteria Biosynthetic Diversity.</title>
        <authorList>
            <person name="Kalkreuter E."/>
            <person name="Kautsar S.A."/>
            <person name="Yang D."/>
            <person name="Bader C.D."/>
            <person name="Teijaro C.N."/>
            <person name="Fluegel L."/>
            <person name="Davis C.M."/>
            <person name="Simpson J.R."/>
            <person name="Lauterbach L."/>
            <person name="Steele A.D."/>
            <person name="Gui C."/>
            <person name="Meng S."/>
            <person name="Li G."/>
            <person name="Viehrig K."/>
            <person name="Ye F."/>
            <person name="Su P."/>
            <person name="Kiefer A.F."/>
            <person name="Nichols A."/>
            <person name="Cepeda A.J."/>
            <person name="Yan W."/>
            <person name="Fan B."/>
            <person name="Jiang Y."/>
            <person name="Adhikari A."/>
            <person name="Zheng C.-J."/>
            <person name="Schuster L."/>
            <person name="Cowan T.M."/>
            <person name="Smanski M.J."/>
            <person name="Chevrette M.G."/>
            <person name="De Carvalho L.P.S."/>
            <person name="Shen B."/>
        </authorList>
    </citation>
    <scope>NUCLEOTIDE SEQUENCE [LARGE SCALE GENOMIC DNA]</scope>
    <source>
        <strain evidence="1 2">NPDC007066</strain>
    </source>
</reference>
<evidence type="ECO:0000313" key="2">
    <source>
        <dbReference type="Proteomes" id="UP001601288"/>
    </source>
</evidence>
<proteinExistence type="predicted"/>
<name>A0ABW6LCU8_9ACTN</name>
<accession>A0ABW6LCU8</accession>
<protein>
    <submittedName>
        <fullName evidence="1">Uncharacterized protein</fullName>
    </submittedName>
</protein>